<dbReference type="PANTHER" id="PTHR35011">
    <property type="entry name" value="2,3-DIKETO-L-GULONATE TRAP TRANSPORTER SMALL PERMEASE PROTEIN YIAM"/>
    <property type="match status" value="1"/>
</dbReference>
<comment type="subunit">
    <text evidence="9">The complex comprises the extracytoplasmic solute receptor protein and the two transmembrane proteins.</text>
</comment>
<dbReference type="GO" id="GO:0022857">
    <property type="term" value="F:transmembrane transporter activity"/>
    <property type="evidence" value="ECO:0007669"/>
    <property type="project" value="UniProtKB-UniRule"/>
</dbReference>
<dbReference type="GO" id="GO:0015740">
    <property type="term" value="P:C4-dicarboxylate transport"/>
    <property type="evidence" value="ECO:0007669"/>
    <property type="project" value="TreeGrafter"/>
</dbReference>
<evidence type="ECO:0000256" key="5">
    <source>
        <dbReference type="ARBA" id="ARBA00022692"/>
    </source>
</evidence>
<evidence type="ECO:0000256" key="7">
    <source>
        <dbReference type="ARBA" id="ARBA00023136"/>
    </source>
</evidence>
<evidence type="ECO:0000256" key="1">
    <source>
        <dbReference type="ARBA" id="ARBA00004429"/>
    </source>
</evidence>
<comment type="subcellular location">
    <subcellularLocation>
        <location evidence="1 9">Cell inner membrane</location>
        <topology evidence="1 9">Multi-pass membrane protein</topology>
    </subcellularLocation>
</comment>
<comment type="similarity">
    <text evidence="8 9">Belongs to the TRAP transporter small permease family.</text>
</comment>
<dbReference type="InterPro" id="IPR055348">
    <property type="entry name" value="DctQ"/>
</dbReference>
<protein>
    <recommendedName>
        <fullName evidence="9">TRAP transporter small permease protein</fullName>
    </recommendedName>
</protein>
<comment type="caution">
    <text evidence="11">The sequence shown here is derived from an EMBL/GenBank/DDBJ whole genome shotgun (WGS) entry which is preliminary data.</text>
</comment>
<dbReference type="InterPro" id="IPR007387">
    <property type="entry name" value="TRAP_DctQ"/>
</dbReference>
<feature type="transmembrane region" description="Helical" evidence="9">
    <location>
        <begin position="126"/>
        <end position="149"/>
    </location>
</feature>
<evidence type="ECO:0000313" key="12">
    <source>
        <dbReference type="Proteomes" id="UP001055804"/>
    </source>
</evidence>
<dbReference type="GO" id="GO:0005886">
    <property type="term" value="C:plasma membrane"/>
    <property type="evidence" value="ECO:0007669"/>
    <property type="project" value="UniProtKB-SubCell"/>
</dbReference>
<name>A0A9J6PCA0_9PROT</name>
<evidence type="ECO:0000256" key="4">
    <source>
        <dbReference type="ARBA" id="ARBA00022519"/>
    </source>
</evidence>
<feature type="domain" description="Tripartite ATP-independent periplasmic transporters DctQ component" evidence="10">
    <location>
        <begin position="26"/>
        <end position="156"/>
    </location>
</feature>
<feature type="transmembrane region" description="Helical" evidence="9">
    <location>
        <begin position="48"/>
        <end position="67"/>
    </location>
</feature>
<organism evidence="11 12">
    <name type="scientific">Futiania mangrovi</name>
    <dbReference type="NCBI Taxonomy" id="2959716"/>
    <lineage>
        <taxon>Bacteria</taxon>
        <taxon>Pseudomonadati</taxon>
        <taxon>Pseudomonadota</taxon>
        <taxon>Alphaproteobacteria</taxon>
        <taxon>Futianiales</taxon>
        <taxon>Futianiaceae</taxon>
        <taxon>Futiania</taxon>
    </lineage>
</organism>
<feature type="transmembrane region" description="Helical" evidence="9">
    <location>
        <begin position="12"/>
        <end position="36"/>
    </location>
</feature>
<dbReference type="Pfam" id="PF04290">
    <property type="entry name" value="DctQ"/>
    <property type="match status" value="1"/>
</dbReference>
<proteinExistence type="inferred from homology"/>
<keyword evidence="12" id="KW-1185">Reference proteome</keyword>
<feature type="transmembrane region" description="Helical" evidence="9">
    <location>
        <begin position="88"/>
        <end position="106"/>
    </location>
</feature>
<keyword evidence="3" id="KW-1003">Cell membrane</keyword>
<evidence type="ECO:0000256" key="9">
    <source>
        <dbReference type="RuleBase" id="RU369079"/>
    </source>
</evidence>
<dbReference type="AlphaFoldDB" id="A0A9J6PCA0"/>
<gene>
    <name evidence="11" type="ORF">NJQ99_10935</name>
</gene>
<comment type="function">
    <text evidence="9">Part of the tripartite ATP-independent periplasmic (TRAP) transport system.</text>
</comment>
<evidence type="ECO:0000313" key="11">
    <source>
        <dbReference type="EMBL" id="MCP1336925.1"/>
    </source>
</evidence>
<evidence type="ECO:0000259" key="10">
    <source>
        <dbReference type="Pfam" id="PF04290"/>
    </source>
</evidence>
<accession>A0A9J6PCA0</accession>
<keyword evidence="6 9" id="KW-1133">Transmembrane helix</keyword>
<dbReference type="RefSeq" id="WP_269332867.1">
    <property type="nucleotide sequence ID" value="NZ_JAMZFT010000002.1"/>
</dbReference>
<keyword evidence="4 9" id="KW-0997">Cell inner membrane</keyword>
<sequence>MRTLRLGLDLAYKACGVLAAIALAMIAALMLAQIIGRFFNVLVPGVNEAAAFLLAATSFLALAYSFRAGSHIRVSLFLHYLPDGVRRFADLAGVALGVALMAYFTWYTWRLVADSIRFKEVSDGLLAIPLWIPQGAMLLGLLMLTIALVEEFFHILTGGVPSFDDSQDVVLRDEDDAADQI</sequence>
<evidence type="ECO:0000256" key="8">
    <source>
        <dbReference type="ARBA" id="ARBA00038436"/>
    </source>
</evidence>
<dbReference type="EMBL" id="JAMZFT010000002">
    <property type="protein sequence ID" value="MCP1336925.1"/>
    <property type="molecule type" value="Genomic_DNA"/>
</dbReference>
<evidence type="ECO:0000256" key="2">
    <source>
        <dbReference type="ARBA" id="ARBA00022448"/>
    </source>
</evidence>
<reference evidence="11" key="1">
    <citation type="submission" date="2022-06" db="EMBL/GenBank/DDBJ databases">
        <title>Isolation and Genomics of Futiania mangrovii gen. nov., sp. nov., a Rare and Metabolically-versatile member in the Class Alphaproteobacteria.</title>
        <authorList>
            <person name="Liu L."/>
            <person name="Huang W.-C."/>
            <person name="Pan J."/>
            <person name="Li J."/>
            <person name="Huang Y."/>
            <person name="Du H."/>
            <person name="Liu Y."/>
            <person name="Li M."/>
        </authorList>
    </citation>
    <scope>NUCLEOTIDE SEQUENCE</scope>
    <source>
        <strain evidence="11">FT118</strain>
    </source>
</reference>
<keyword evidence="5 9" id="KW-0812">Transmembrane</keyword>
<evidence type="ECO:0000256" key="3">
    <source>
        <dbReference type="ARBA" id="ARBA00022475"/>
    </source>
</evidence>
<keyword evidence="2 9" id="KW-0813">Transport</keyword>
<evidence type="ECO:0000256" key="6">
    <source>
        <dbReference type="ARBA" id="ARBA00022989"/>
    </source>
</evidence>
<keyword evidence="7 9" id="KW-0472">Membrane</keyword>
<dbReference type="Proteomes" id="UP001055804">
    <property type="component" value="Unassembled WGS sequence"/>
</dbReference>
<dbReference type="PANTHER" id="PTHR35011:SF10">
    <property type="entry name" value="TRAP TRANSPORTER SMALL PERMEASE PROTEIN"/>
    <property type="match status" value="1"/>
</dbReference>